<keyword evidence="2" id="KW-0808">Transferase</keyword>
<dbReference type="KEGG" id="mhey:H2LOC_002495"/>
<dbReference type="RefSeq" id="WP_136494943.1">
    <property type="nucleotide sequence ID" value="NZ_CP046052.1"/>
</dbReference>
<protein>
    <submittedName>
        <fullName evidence="2">Methyltransferase domain-containing protein</fullName>
    </submittedName>
</protein>
<dbReference type="SUPFAM" id="SSF53335">
    <property type="entry name" value="S-adenosyl-L-methionine-dependent methyltransferases"/>
    <property type="match status" value="1"/>
</dbReference>
<dbReference type="AlphaFoldDB" id="A0A6B8KDL9"/>
<dbReference type="GO" id="GO:0008757">
    <property type="term" value="F:S-adenosylmethionine-dependent methyltransferase activity"/>
    <property type="evidence" value="ECO:0007669"/>
    <property type="project" value="InterPro"/>
</dbReference>
<keyword evidence="2" id="KW-0489">Methyltransferase</keyword>
<dbReference type="Gene3D" id="3.40.50.150">
    <property type="entry name" value="Vaccinia Virus protein VP39"/>
    <property type="match status" value="1"/>
</dbReference>
<gene>
    <name evidence="2" type="ORF">H2LOC_002495</name>
</gene>
<dbReference type="EMBL" id="CP046052">
    <property type="protein sequence ID" value="QGM44648.1"/>
    <property type="molecule type" value="Genomic_DNA"/>
</dbReference>
<dbReference type="GO" id="GO:0032259">
    <property type="term" value="P:methylation"/>
    <property type="evidence" value="ECO:0007669"/>
    <property type="project" value="UniProtKB-KW"/>
</dbReference>
<dbReference type="InterPro" id="IPR029063">
    <property type="entry name" value="SAM-dependent_MTases_sf"/>
</dbReference>
<proteinExistence type="predicted"/>
<accession>A0A6B8KDL9</accession>
<evidence type="ECO:0000259" key="1">
    <source>
        <dbReference type="Pfam" id="PF08241"/>
    </source>
</evidence>
<dbReference type="OrthoDB" id="9800231at2"/>
<keyword evidence="3" id="KW-1185">Reference proteome</keyword>
<evidence type="ECO:0000313" key="3">
    <source>
        <dbReference type="Proteomes" id="UP000309061"/>
    </source>
</evidence>
<dbReference type="InterPro" id="IPR013216">
    <property type="entry name" value="Methyltransf_11"/>
</dbReference>
<name>A0A6B8KDL9_9HYPH</name>
<reference evidence="2 3" key="1">
    <citation type="submission" date="2019-11" db="EMBL/GenBank/DDBJ databases">
        <title>The genome sequence of Methylocystis heyeri.</title>
        <authorList>
            <person name="Oshkin I.Y."/>
            <person name="Miroshnikov K."/>
            <person name="Dedysh S.N."/>
        </authorList>
    </citation>
    <scope>NUCLEOTIDE SEQUENCE [LARGE SCALE GENOMIC DNA]</scope>
    <source>
        <strain evidence="2 3">H2</strain>
    </source>
</reference>
<feature type="domain" description="Methyltransferase type 11" evidence="1">
    <location>
        <begin position="43"/>
        <end position="129"/>
    </location>
</feature>
<dbReference type="Proteomes" id="UP000309061">
    <property type="component" value="Chromosome"/>
</dbReference>
<organism evidence="2 3">
    <name type="scientific">Methylocystis heyeri</name>
    <dbReference type="NCBI Taxonomy" id="391905"/>
    <lineage>
        <taxon>Bacteria</taxon>
        <taxon>Pseudomonadati</taxon>
        <taxon>Pseudomonadota</taxon>
        <taxon>Alphaproteobacteria</taxon>
        <taxon>Hyphomicrobiales</taxon>
        <taxon>Methylocystaceae</taxon>
        <taxon>Methylocystis</taxon>
    </lineage>
</organism>
<evidence type="ECO:0000313" key="2">
    <source>
        <dbReference type="EMBL" id="QGM44648.1"/>
    </source>
</evidence>
<sequence>MSLDVVDLRAFYDSPLGQVAQRLIAKLIRARWDGPTSGLSMLGVGYATPYLAGVQAQRVLAFMPATQGVVHWPCNGHSASALVDPTMMPLPDACVDRILVIHALETGEHPRDLLEEIWRILAPGGRVIIVAPSRTGLWARLDTTPFGNGHPYSRGQLHDLLQETLFLPVFWGEALYVPPFSSASLLRSAPAFERIAGRFSLPGGGVHVVEATKQLYRPIGARRAVRRSVPILEPVLEPVGAARLRGALSGLGPQKGELKAQLGQSRQKT</sequence>
<dbReference type="Pfam" id="PF08241">
    <property type="entry name" value="Methyltransf_11"/>
    <property type="match status" value="1"/>
</dbReference>